<dbReference type="HOGENOM" id="CLU_020336_13_4_3"/>
<name>U5QD67_GLOK1</name>
<dbReference type="SUPFAM" id="SSF53474">
    <property type="entry name" value="alpha/beta-Hydrolases"/>
    <property type="match status" value="1"/>
</dbReference>
<reference evidence="2 3" key="1">
    <citation type="journal article" date="2013" name="PLoS ONE">
        <title>Cultivation and Complete Genome Sequencing of Gloeobacter kilaueensis sp. nov., from a Lava Cave in Kilauea Caldera, Hawai'i.</title>
        <authorList>
            <person name="Saw J.H."/>
            <person name="Schatz M."/>
            <person name="Brown M.V."/>
            <person name="Kunkel D.D."/>
            <person name="Foster J.S."/>
            <person name="Shick H."/>
            <person name="Christensen S."/>
            <person name="Hou S."/>
            <person name="Wan X."/>
            <person name="Donachie S.P."/>
        </authorList>
    </citation>
    <scope>NUCLEOTIDE SEQUENCE [LARGE SCALE GENOMIC DNA]</scope>
    <source>
        <strain evidence="3">JS</strain>
    </source>
</reference>
<dbReference type="GO" id="GO:0016740">
    <property type="term" value="F:transferase activity"/>
    <property type="evidence" value="ECO:0007669"/>
    <property type="project" value="UniProtKB-KW"/>
</dbReference>
<dbReference type="Proteomes" id="UP000017396">
    <property type="component" value="Chromosome"/>
</dbReference>
<dbReference type="eggNOG" id="COG2267">
    <property type="taxonomic scope" value="Bacteria"/>
</dbReference>
<dbReference type="InterPro" id="IPR029058">
    <property type="entry name" value="AB_hydrolase_fold"/>
</dbReference>
<dbReference type="OrthoDB" id="9780765at2"/>
<dbReference type="Gene3D" id="3.40.50.1820">
    <property type="entry name" value="alpha/beta hydrolase"/>
    <property type="match status" value="1"/>
</dbReference>
<accession>U5QD67</accession>
<dbReference type="PANTHER" id="PTHR46438">
    <property type="entry name" value="ALPHA/BETA-HYDROLASES SUPERFAMILY PROTEIN"/>
    <property type="match status" value="1"/>
</dbReference>
<keyword evidence="3" id="KW-1185">Reference proteome</keyword>
<protein>
    <submittedName>
        <fullName evidence="2">Acetoin dehydrogenase E2 subunit dihydrolipoyllysine-residue acetyltransferase</fullName>
    </submittedName>
</protein>
<gene>
    <name evidence="2" type="ORF">GKIL_0555</name>
</gene>
<evidence type="ECO:0000313" key="2">
    <source>
        <dbReference type="EMBL" id="AGY56801.1"/>
    </source>
</evidence>
<evidence type="ECO:0000313" key="3">
    <source>
        <dbReference type="Proteomes" id="UP000017396"/>
    </source>
</evidence>
<organism evidence="2 3">
    <name type="scientific">Gloeobacter kilaueensis (strain ATCC BAA-2537 / CCAP 1431/1 / ULC 316 / JS1)</name>
    <dbReference type="NCBI Taxonomy" id="1183438"/>
    <lineage>
        <taxon>Bacteria</taxon>
        <taxon>Bacillati</taxon>
        <taxon>Cyanobacteriota</taxon>
        <taxon>Cyanophyceae</taxon>
        <taxon>Gloeobacterales</taxon>
        <taxon>Gloeobacteraceae</taxon>
        <taxon>Gloeobacter</taxon>
    </lineage>
</organism>
<sequence length="298" mass="32895">MQLSVTNWRWRDQPIAFQAAGEAHRGKQPPLVLVHGFGASAGHWRKNLPVLAQTRPVWAIDLLGFGASAKPDPRQVPYTFETWGEQISDFVKEVVGEPAILVGNSIGAIVALEAAASVPDCARGAILINCSLRLLHERKRSTLPWIRRAGAPLLQRLLSVPAIGHFFFERLRRPETVRKILKQAYVRPEAITPELVEILTRPAADPGAFAVFQSFINYASGPLPEDLLPQVRCPVYILWGKDDPWEPYDLAARTLPAFAAVRAFCGIDRAGHCPQDEAPEEVNRQLVAWAEAITAGNP</sequence>
<dbReference type="EMBL" id="CP003587">
    <property type="protein sequence ID" value="AGY56801.1"/>
    <property type="molecule type" value="Genomic_DNA"/>
</dbReference>
<dbReference type="STRING" id="1183438.GKIL_0555"/>
<dbReference type="InterPro" id="IPR000073">
    <property type="entry name" value="AB_hydrolase_1"/>
</dbReference>
<dbReference type="AlphaFoldDB" id="U5QD67"/>
<feature type="domain" description="AB hydrolase-1" evidence="1">
    <location>
        <begin position="31"/>
        <end position="284"/>
    </location>
</feature>
<evidence type="ECO:0000259" key="1">
    <source>
        <dbReference type="Pfam" id="PF12697"/>
    </source>
</evidence>
<dbReference type="KEGG" id="glj:GKIL_0555"/>
<dbReference type="PATRIC" id="fig|1183438.3.peg.554"/>
<dbReference type="Pfam" id="PF12697">
    <property type="entry name" value="Abhydrolase_6"/>
    <property type="match status" value="1"/>
</dbReference>
<dbReference type="PANTHER" id="PTHR46438:SF12">
    <property type="entry name" value="ALPHA_BETA-HYDROLASES SUPERFAMILY PROTEIN"/>
    <property type="match status" value="1"/>
</dbReference>
<dbReference type="RefSeq" id="WP_023171832.1">
    <property type="nucleotide sequence ID" value="NC_022600.1"/>
</dbReference>
<proteinExistence type="predicted"/>
<keyword evidence="2" id="KW-0808">Transferase</keyword>